<reference evidence="1" key="4">
    <citation type="submission" date="2019-03" db="UniProtKB">
        <authorList>
            <consortium name="EnsemblPlants"/>
        </authorList>
    </citation>
    <scope>IDENTIFICATION</scope>
</reference>
<dbReference type="EnsemblPlants" id="AET1Gv20693300.2">
    <property type="protein sequence ID" value="AET1Gv20693300.2"/>
    <property type="gene ID" value="AET1Gv20693300"/>
</dbReference>
<dbReference type="Gramene" id="AET1Gv20693300.6">
    <property type="protein sequence ID" value="AET1Gv20693300.6"/>
    <property type="gene ID" value="AET1Gv20693300"/>
</dbReference>
<reference evidence="1" key="3">
    <citation type="journal article" date="2017" name="Nature">
        <title>Genome sequence of the progenitor of the wheat D genome Aegilops tauschii.</title>
        <authorList>
            <person name="Luo M.C."/>
            <person name="Gu Y.Q."/>
            <person name="Puiu D."/>
            <person name="Wang H."/>
            <person name="Twardziok S.O."/>
            <person name="Deal K.R."/>
            <person name="Huo N."/>
            <person name="Zhu T."/>
            <person name="Wang L."/>
            <person name="Wang Y."/>
            <person name="McGuire P.E."/>
            <person name="Liu S."/>
            <person name="Long H."/>
            <person name="Ramasamy R.K."/>
            <person name="Rodriguez J.C."/>
            <person name="Van S.L."/>
            <person name="Yuan L."/>
            <person name="Wang Z."/>
            <person name="Xia Z."/>
            <person name="Xiao L."/>
            <person name="Anderson O.D."/>
            <person name="Ouyang S."/>
            <person name="Liang Y."/>
            <person name="Zimin A.V."/>
            <person name="Pertea G."/>
            <person name="Qi P."/>
            <person name="Bennetzen J.L."/>
            <person name="Dai X."/>
            <person name="Dawson M.W."/>
            <person name="Muller H.G."/>
            <person name="Kugler K."/>
            <person name="Rivarola-Duarte L."/>
            <person name="Spannagl M."/>
            <person name="Mayer K.F.X."/>
            <person name="Lu F.H."/>
            <person name="Bevan M.W."/>
            <person name="Leroy P."/>
            <person name="Li P."/>
            <person name="You F.M."/>
            <person name="Sun Q."/>
            <person name="Liu Z."/>
            <person name="Lyons E."/>
            <person name="Wicker T."/>
            <person name="Salzberg S.L."/>
            <person name="Devos K.M."/>
            <person name="Dvorak J."/>
        </authorList>
    </citation>
    <scope>NUCLEOTIDE SEQUENCE [LARGE SCALE GENOMIC DNA]</scope>
    <source>
        <strain evidence="1">cv. AL8/78</strain>
    </source>
</reference>
<dbReference type="EnsemblPlants" id="AET1Gv20693300.6">
    <property type="protein sequence ID" value="AET1Gv20693300.6"/>
    <property type="gene ID" value="AET1Gv20693300"/>
</dbReference>
<proteinExistence type="predicted"/>
<keyword evidence="2" id="KW-1185">Reference proteome</keyword>
<evidence type="ECO:0000313" key="1">
    <source>
        <dbReference type="EnsemblPlants" id="AET1Gv20693300.2"/>
    </source>
</evidence>
<sequence length="70" mass="8147">MGGMDSCKKYNWIDSYKLILYSTCSPLRCRFLLRQHWMASSFEQQCILYLPFRVFLLLLGSLPLCSCIGS</sequence>
<reference evidence="2" key="1">
    <citation type="journal article" date="2014" name="Science">
        <title>Ancient hybridizations among the ancestral genomes of bread wheat.</title>
        <authorList>
            <consortium name="International Wheat Genome Sequencing Consortium,"/>
            <person name="Marcussen T."/>
            <person name="Sandve S.R."/>
            <person name="Heier L."/>
            <person name="Spannagl M."/>
            <person name="Pfeifer M."/>
            <person name="Jakobsen K.S."/>
            <person name="Wulff B.B."/>
            <person name="Steuernagel B."/>
            <person name="Mayer K.F."/>
            <person name="Olsen O.A."/>
        </authorList>
    </citation>
    <scope>NUCLEOTIDE SEQUENCE [LARGE SCALE GENOMIC DNA]</scope>
    <source>
        <strain evidence="2">cv. AL8/78</strain>
    </source>
</reference>
<reference evidence="1" key="5">
    <citation type="journal article" date="2021" name="G3 (Bethesda)">
        <title>Aegilops tauschii genome assembly Aet v5.0 features greater sequence contiguity and improved annotation.</title>
        <authorList>
            <person name="Wang L."/>
            <person name="Zhu T."/>
            <person name="Rodriguez J.C."/>
            <person name="Deal K.R."/>
            <person name="Dubcovsky J."/>
            <person name="McGuire P.E."/>
            <person name="Lux T."/>
            <person name="Spannagl M."/>
            <person name="Mayer K.F.X."/>
            <person name="Baldrich P."/>
            <person name="Meyers B.C."/>
            <person name="Huo N."/>
            <person name="Gu Y.Q."/>
            <person name="Zhou H."/>
            <person name="Devos K.M."/>
            <person name="Bennetzen J.L."/>
            <person name="Unver T."/>
            <person name="Budak H."/>
            <person name="Gulick P.J."/>
            <person name="Galiba G."/>
            <person name="Kalapos B."/>
            <person name="Nelson D.R."/>
            <person name="Li P."/>
            <person name="You F.M."/>
            <person name="Luo M.C."/>
            <person name="Dvorak J."/>
        </authorList>
    </citation>
    <scope>NUCLEOTIDE SEQUENCE [LARGE SCALE GENOMIC DNA]</scope>
    <source>
        <strain evidence="1">cv. AL8/78</strain>
    </source>
</reference>
<reference evidence="2" key="2">
    <citation type="journal article" date="2017" name="Nat. Plants">
        <title>The Aegilops tauschii genome reveals multiple impacts of transposons.</title>
        <authorList>
            <person name="Zhao G."/>
            <person name="Zou C."/>
            <person name="Li K."/>
            <person name="Wang K."/>
            <person name="Li T."/>
            <person name="Gao L."/>
            <person name="Zhang X."/>
            <person name="Wang H."/>
            <person name="Yang Z."/>
            <person name="Liu X."/>
            <person name="Jiang W."/>
            <person name="Mao L."/>
            <person name="Kong X."/>
            <person name="Jiao Y."/>
            <person name="Jia J."/>
        </authorList>
    </citation>
    <scope>NUCLEOTIDE SEQUENCE [LARGE SCALE GENOMIC DNA]</scope>
    <source>
        <strain evidence="2">cv. AL8/78</strain>
    </source>
</reference>
<protein>
    <submittedName>
        <fullName evidence="1">Uncharacterized protein</fullName>
    </submittedName>
</protein>
<accession>A0A452ZB37</accession>
<organism evidence="1 2">
    <name type="scientific">Aegilops tauschii subsp. strangulata</name>
    <name type="common">Goatgrass</name>
    <dbReference type="NCBI Taxonomy" id="200361"/>
    <lineage>
        <taxon>Eukaryota</taxon>
        <taxon>Viridiplantae</taxon>
        <taxon>Streptophyta</taxon>
        <taxon>Embryophyta</taxon>
        <taxon>Tracheophyta</taxon>
        <taxon>Spermatophyta</taxon>
        <taxon>Magnoliopsida</taxon>
        <taxon>Liliopsida</taxon>
        <taxon>Poales</taxon>
        <taxon>Poaceae</taxon>
        <taxon>BOP clade</taxon>
        <taxon>Pooideae</taxon>
        <taxon>Triticodae</taxon>
        <taxon>Triticeae</taxon>
        <taxon>Triticinae</taxon>
        <taxon>Aegilops</taxon>
    </lineage>
</organism>
<name>A0A452ZB37_AEGTS</name>
<dbReference type="Gramene" id="AET1Gv20693300.2">
    <property type="protein sequence ID" value="AET1Gv20693300.2"/>
    <property type="gene ID" value="AET1Gv20693300"/>
</dbReference>
<dbReference type="Proteomes" id="UP000015105">
    <property type="component" value="Chromosome 1D"/>
</dbReference>
<dbReference type="AlphaFoldDB" id="A0A452ZB37"/>
<evidence type="ECO:0000313" key="2">
    <source>
        <dbReference type="Proteomes" id="UP000015105"/>
    </source>
</evidence>